<reference evidence="3" key="1">
    <citation type="submission" date="2020-11" db="EMBL/GenBank/DDBJ databases">
        <title>Sequencing the genomes of 1000 actinobacteria strains.</title>
        <authorList>
            <person name="Klenk H.-P."/>
        </authorList>
    </citation>
    <scope>NUCLEOTIDE SEQUENCE</scope>
    <source>
        <strain evidence="3">DSM 45356</strain>
    </source>
</reference>
<evidence type="ECO:0000313" key="3">
    <source>
        <dbReference type="EMBL" id="MBG6137136.1"/>
    </source>
</evidence>
<dbReference type="Pfam" id="PF10756">
    <property type="entry name" value="bPH_6"/>
    <property type="match status" value="1"/>
</dbReference>
<feature type="domain" description="Low molecular weight protein antigen 6 PH" evidence="2">
    <location>
        <begin position="73"/>
        <end position="142"/>
    </location>
</feature>
<dbReference type="InterPro" id="IPR019692">
    <property type="entry name" value="CFP-6_PH"/>
</dbReference>
<accession>A0A8J7KKU1</accession>
<organism evidence="3 4">
    <name type="scientific">Longispora fulva</name>
    <dbReference type="NCBI Taxonomy" id="619741"/>
    <lineage>
        <taxon>Bacteria</taxon>
        <taxon>Bacillati</taxon>
        <taxon>Actinomycetota</taxon>
        <taxon>Actinomycetes</taxon>
        <taxon>Micromonosporales</taxon>
        <taxon>Micromonosporaceae</taxon>
        <taxon>Longispora</taxon>
    </lineage>
</organism>
<evidence type="ECO:0000259" key="2">
    <source>
        <dbReference type="Pfam" id="PF10756"/>
    </source>
</evidence>
<dbReference type="EMBL" id="JADOUF010000001">
    <property type="protein sequence ID" value="MBG6137136.1"/>
    <property type="molecule type" value="Genomic_DNA"/>
</dbReference>
<evidence type="ECO:0000313" key="4">
    <source>
        <dbReference type="Proteomes" id="UP000622552"/>
    </source>
</evidence>
<keyword evidence="4" id="KW-1185">Reference proteome</keyword>
<gene>
    <name evidence="3" type="ORF">IW245_003330</name>
</gene>
<feature type="transmembrane region" description="Helical" evidence="1">
    <location>
        <begin position="53"/>
        <end position="71"/>
    </location>
</feature>
<dbReference type="AlphaFoldDB" id="A0A8J7KKU1"/>
<keyword evidence="1" id="KW-0472">Membrane</keyword>
<comment type="caution">
    <text evidence="3">The sequence shown here is derived from an EMBL/GenBank/DDBJ whole genome shotgun (WGS) entry which is preliminary data.</text>
</comment>
<name>A0A8J7KKU1_9ACTN</name>
<evidence type="ECO:0000256" key="1">
    <source>
        <dbReference type="SAM" id="Phobius"/>
    </source>
</evidence>
<keyword evidence="1" id="KW-1133">Transmembrane helix</keyword>
<keyword evidence="1" id="KW-0812">Transmembrane</keyword>
<proteinExistence type="predicted"/>
<dbReference type="Proteomes" id="UP000622552">
    <property type="component" value="Unassembled WGS sequence"/>
</dbReference>
<dbReference type="RefSeq" id="WP_197004037.1">
    <property type="nucleotide sequence ID" value="NZ_BONS01000022.1"/>
</dbReference>
<protein>
    <recommendedName>
        <fullName evidence="2">Low molecular weight protein antigen 6 PH domain-containing protein</fullName>
    </recommendedName>
</protein>
<feature type="transmembrane region" description="Helical" evidence="1">
    <location>
        <begin position="21"/>
        <end position="41"/>
    </location>
</feature>
<sequence>MVRTPPAPVPEVVARPWFLRLVSRTVAACAFGAAVLGAIGWDADGRPTWSLGHLAWSGTGVAIALVVGYLGGRPRVEAHPTGVLVVNLVGGLHVPWSAIAGVRLDGARCARLDTVTGGEIRMDAVRVVDREYAVDAVTRLRELLAAHRARGTGRAHGDDDGAGRASAS</sequence>